<keyword evidence="5 7" id="KW-0808">Transferase</keyword>
<comment type="similarity">
    <text evidence="3 7">Belongs to the PNP/MTAP phosphorylase family.</text>
</comment>
<dbReference type="NCBIfam" id="TIGR01697">
    <property type="entry name" value="PNPH-PUNA-XAPA"/>
    <property type="match status" value="1"/>
</dbReference>
<keyword evidence="4 7" id="KW-0328">Glycosyltransferase</keyword>
<dbReference type="PIRSF" id="PIRSF000477">
    <property type="entry name" value="PurNPase"/>
    <property type="match status" value="1"/>
</dbReference>
<proteinExistence type="inferred from homology"/>
<comment type="pathway">
    <text evidence="2 7">Purine metabolism; purine nucleoside salvage.</text>
</comment>
<reference evidence="9" key="1">
    <citation type="submission" date="2018-02" db="EMBL/GenBank/DDBJ databases">
        <authorList>
            <person name="Kim S.-K."/>
            <person name="Jung H.-I."/>
            <person name="Lee S.-W."/>
        </authorList>
    </citation>
    <scope>NUCLEOTIDE SEQUENCE</scope>
    <source>
        <strain evidence="9">SK3146</strain>
    </source>
</reference>
<dbReference type="InterPro" id="IPR000845">
    <property type="entry name" value="Nucleoside_phosphorylase_d"/>
</dbReference>
<accession>A0ABY4RMQ0</accession>
<evidence type="ECO:0000256" key="2">
    <source>
        <dbReference type="ARBA" id="ARBA00005058"/>
    </source>
</evidence>
<evidence type="ECO:0000256" key="4">
    <source>
        <dbReference type="ARBA" id="ARBA00022676"/>
    </source>
</evidence>
<evidence type="ECO:0000313" key="10">
    <source>
        <dbReference type="Proteomes" id="UP001057134"/>
    </source>
</evidence>
<dbReference type="Proteomes" id="UP001057134">
    <property type="component" value="Chromosome"/>
</dbReference>
<reference evidence="9" key="2">
    <citation type="journal article" date="2021" name="J Anim Sci Technol">
        <title>Complete genome sequence of Paenibacillus konkukensis sp. nov. SK3146 as a potential probiotic strain.</title>
        <authorList>
            <person name="Jung H.I."/>
            <person name="Park S."/>
            <person name="Niu K.M."/>
            <person name="Lee S.W."/>
            <person name="Kothari D."/>
            <person name="Yi K.J."/>
            <person name="Kim S.K."/>
        </authorList>
    </citation>
    <scope>NUCLEOTIDE SEQUENCE</scope>
    <source>
        <strain evidence="9">SK3146</strain>
    </source>
</reference>
<sequence>MMSDAKQQIREAASFIENRLGLQPEIGLILGSGLGIIAELIQEARVIPYRAIPHFPVSTVEGHAGELVGGMIDGKPVVMMKGRFHLYEGYDASAVTFPVRVMKALGVKRLIVTNAAGGVNTGFEVGDLMLITDHINNMGVNPLIGPNDEELGVRFPDMSEAYSKRLIRLAHRVAESQGFAFREGVYMGNLGPSFETPAEIRMARILGADAVGMSTVPEVIAAGHAGLEVLGISCITNKAAGILDQPLSHEEVMEAAEQVKPKFLRLVLGMIGEM</sequence>
<keyword evidence="10" id="KW-1185">Reference proteome</keyword>
<dbReference type="GO" id="GO:0004731">
    <property type="term" value="F:purine-nucleoside phosphorylase activity"/>
    <property type="evidence" value="ECO:0007669"/>
    <property type="project" value="UniProtKB-EC"/>
</dbReference>
<evidence type="ECO:0000256" key="3">
    <source>
        <dbReference type="ARBA" id="ARBA00006751"/>
    </source>
</evidence>
<dbReference type="SUPFAM" id="SSF53167">
    <property type="entry name" value="Purine and uridine phosphorylases"/>
    <property type="match status" value="1"/>
</dbReference>
<dbReference type="Gene3D" id="3.40.50.1580">
    <property type="entry name" value="Nucleoside phosphorylase domain"/>
    <property type="match status" value="1"/>
</dbReference>
<dbReference type="CDD" id="cd09009">
    <property type="entry name" value="PNP-EcPNPII_like"/>
    <property type="match status" value="1"/>
</dbReference>
<comment type="catalytic activity">
    <reaction evidence="6">
        <text>a purine 2'-deoxy-D-ribonucleoside + phosphate = a purine nucleobase + 2-deoxy-alpha-D-ribose 1-phosphate</text>
        <dbReference type="Rhea" id="RHEA:36431"/>
        <dbReference type="ChEBI" id="CHEBI:26386"/>
        <dbReference type="ChEBI" id="CHEBI:43474"/>
        <dbReference type="ChEBI" id="CHEBI:57259"/>
        <dbReference type="ChEBI" id="CHEBI:142361"/>
        <dbReference type="EC" id="2.4.2.1"/>
    </reaction>
</comment>
<evidence type="ECO:0000256" key="7">
    <source>
        <dbReference type="PIRNR" id="PIRNR000477"/>
    </source>
</evidence>
<dbReference type="EC" id="2.4.2.1" evidence="7"/>
<dbReference type="PANTHER" id="PTHR11904:SF9">
    <property type="entry name" value="PURINE NUCLEOSIDE PHOSPHORYLASE-RELATED"/>
    <property type="match status" value="1"/>
</dbReference>
<dbReference type="NCBIfam" id="NF006054">
    <property type="entry name" value="PRK08202.1"/>
    <property type="match status" value="1"/>
</dbReference>
<evidence type="ECO:0000313" key="9">
    <source>
        <dbReference type="EMBL" id="UQZ83215.1"/>
    </source>
</evidence>
<organism evidence="9 10">
    <name type="scientific">Paenibacillus konkukensis</name>
    <dbReference type="NCBI Taxonomy" id="2020716"/>
    <lineage>
        <taxon>Bacteria</taxon>
        <taxon>Bacillati</taxon>
        <taxon>Bacillota</taxon>
        <taxon>Bacilli</taxon>
        <taxon>Bacillales</taxon>
        <taxon>Paenibacillaceae</taxon>
        <taxon>Paenibacillus</taxon>
    </lineage>
</organism>
<dbReference type="InterPro" id="IPR011268">
    <property type="entry name" value="Purine_phosphorylase"/>
</dbReference>
<dbReference type="InterPro" id="IPR035994">
    <property type="entry name" value="Nucleoside_phosphorylase_sf"/>
</dbReference>
<dbReference type="EMBL" id="CP027059">
    <property type="protein sequence ID" value="UQZ83215.1"/>
    <property type="molecule type" value="Genomic_DNA"/>
</dbReference>
<dbReference type="PANTHER" id="PTHR11904">
    <property type="entry name" value="METHYLTHIOADENOSINE/PURINE NUCLEOSIDE PHOSPHORYLASE"/>
    <property type="match status" value="1"/>
</dbReference>
<dbReference type="NCBIfam" id="TIGR01700">
    <property type="entry name" value="PNPH"/>
    <property type="match status" value="1"/>
</dbReference>
<comment type="function">
    <text evidence="1">The purine nucleoside phosphorylases catalyze the phosphorolytic breakdown of the N-glycosidic bond in the beta-(deoxy)ribonucleoside molecules, with the formation of the corresponding free purine bases and pentose-1-phosphate. Cleaves guanosine, inosine, 2'-deoxyguanosine and 2'-deoxyinosine.</text>
</comment>
<evidence type="ECO:0000256" key="6">
    <source>
        <dbReference type="ARBA" id="ARBA00048556"/>
    </source>
</evidence>
<evidence type="ECO:0000256" key="5">
    <source>
        <dbReference type="ARBA" id="ARBA00022679"/>
    </source>
</evidence>
<protein>
    <recommendedName>
        <fullName evidence="7">Purine nucleoside phosphorylase</fullName>
        <ecNumber evidence="7">2.4.2.1</ecNumber>
    </recommendedName>
    <alternativeName>
        <fullName evidence="7">Inosine-guanosine phosphorylase</fullName>
    </alternativeName>
</protein>
<feature type="domain" description="Nucleoside phosphorylase" evidence="8">
    <location>
        <begin position="25"/>
        <end position="271"/>
    </location>
</feature>
<name>A0ABY4RMQ0_9BACL</name>
<evidence type="ECO:0000256" key="1">
    <source>
        <dbReference type="ARBA" id="ARBA00002678"/>
    </source>
</evidence>
<gene>
    <name evidence="9" type="primary">punA_3</name>
    <name evidence="9" type="ORF">SK3146_02376</name>
</gene>
<evidence type="ECO:0000259" key="8">
    <source>
        <dbReference type="Pfam" id="PF01048"/>
    </source>
</evidence>
<dbReference type="InterPro" id="IPR011270">
    <property type="entry name" value="Pur_Nuc_Pase_Ino/Guo-sp"/>
</dbReference>
<dbReference type="Pfam" id="PF01048">
    <property type="entry name" value="PNP_UDP_1"/>
    <property type="match status" value="1"/>
</dbReference>